<proteinExistence type="predicted"/>
<accession>A0AAN8Q2X8</accession>
<dbReference type="AlphaFoldDB" id="A0AAN8Q2X8"/>
<dbReference type="EMBL" id="JAWJWE010000007">
    <property type="protein sequence ID" value="KAK6632815.1"/>
    <property type="molecule type" value="Genomic_DNA"/>
</dbReference>
<name>A0AAN8Q2X8_POLSC</name>
<gene>
    <name evidence="1" type="ORF">RUM43_013586</name>
</gene>
<sequence length="112" mass="13101">MSKAASFKVNTSKDIRKIGFPHQPERILPATEIRTKDRTFFQDKPPEMEMKPGRRDRRKTLGLEPTGNYFSALLLTDVKIIQTIRCDKTLLNLFFTIFDFEFERTNCQVSNN</sequence>
<organism evidence="1 2">
    <name type="scientific">Polyplax serrata</name>
    <name type="common">Common mouse louse</name>
    <dbReference type="NCBI Taxonomy" id="468196"/>
    <lineage>
        <taxon>Eukaryota</taxon>
        <taxon>Metazoa</taxon>
        <taxon>Ecdysozoa</taxon>
        <taxon>Arthropoda</taxon>
        <taxon>Hexapoda</taxon>
        <taxon>Insecta</taxon>
        <taxon>Pterygota</taxon>
        <taxon>Neoptera</taxon>
        <taxon>Paraneoptera</taxon>
        <taxon>Psocodea</taxon>
        <taxon>Troctomorpha</taxon>
        <taxon>Phthiraptera</taxon>
        <taxon>Anoplura</taxon>
        <taxon>Polyplacidae</taxon>
        <taxon>Polyplax</taxon>
    </lineage>
</organism>
<dbReference type="Proteomes" id="UP001372834">
    <property type="component" value="Unassembled WGS sequence"/>
</dbReference>
<comment type="caution">
    <text evidence="1">The sequence shown here is derived from an EMBL/GenBank/DDBJ whole genome shotgun (WGS) entry which is preliminary data.</text>
</comment>
<reference evidence="1 2" key="1">
    <citation type="submission" date="2023-10" db="EMBL/GenBank/DDBJ databases">
        <title>Genomes of two closely related lineages of the louse Polyplax serrata with different host specificities.</title>
        <authorList>
            <person name="Martinu J."/>
            <person name="Tarabai H."/>
            <person name="Stefka J."/>
            <person name="Hypsa V."/>
        </authorList>
    </citation>
    <scope>NUCLEOTIDE SEQUENCE [LARGE SCALE GENOMIC DNA]</scope>
    <source>
        <strain evidence="1">HR10_N</strain>
    </source>
</reference>
<evidence type="ECO:0000313" key="1">
    <source>
        <dbReference type="EMBL" id="KAK6632815.1"/>
    </source>
</evidence>
<protein>
    <submittedName>
        <fullName evidence="1">Uncharacterized protein</fullName>
    </submittedName>
</protein>
<evidence type="ECO:0000313" key="2">
    <source>
        <dbReference type="Proteomes" id="UP001372834"/>
    </source>
</evidence>